<dbReference type="Proteomes" id="UP000192756">
    <property type="component" value="Unassembled WGS sequence"/>
</dbReference>
<feature type="transmembrane region" description="Helical" evidence="1">
    <location>
        <begin position="80"/>
        <end position="102"/>
    </location>
</feature>
<accession>A0A1W2CQQ8</accession>
<keyword evidence="3" id="KW-1185">Reference proteome</keyword>
<evidence type="ECO:0000313" key="2">
    <source>
        <dbReference type="EMBL" id="SMC87533.1"/>
    </source>
</evidence>
<gene>
    <name evidence="2" type="ORF">SAMN04488524_3100</name>
</gene>
<reference evidence="3" key="1">
    <citation type="submission" date="2017-04" db="EMBL/GenBank/DDBJ databases">
        <authorList>
            <person name="Varghese N."/>
            <person name="Submissions S."/>
        </authorList>
    </citation>
    <scope>NUCLEOTIDE SEQUENCE [LARGE SCALE GENOMIC DNA]</scope>
    <source>
        <strain evidence="3">DSM 12126</strain>
    </source>
</reference>
<keyword evidence="1" id="KW-0812">Transmembrane</keyword>
<protein>
    <submittedName>
        <fullName evidence="2">Uncharacterized protein</fullName>
    </submittedName>
</protein>
<keyword evidence="1" id="KW-0472">Membrane</keyword>
<keyword evidence="1" id="KW-1133">Transmembrane helix</keyword>
<dbReference type="AlphaFoldDB" id="A0A1W2CQQ8"/>
<organism evidence="2 3">
    <name type="scientific">Pedobacter africanus</name>
    <dbReference type="NCBI Taxonomy" id="151894"/>
    <lineage>
        <taxon>Bacteria</taxon>
        <taxon>Pseudomonadati</taxon>
        <taxon>Bacteroidota</taxon>
        <taxon>Sphingobacteriia</taxon>
        <taxon>Sphingobacteriales</taxon>
        <taxon>Sphingobacteriaceae</taxon>
        <taxon>Pedobacter</taxon>
    </lineage>
</organism>
<evidence type="ECO:0000313" key="3">
    <source>
        <dbReference type="Proteomes" id="UP000192756"/>
    </source>
</evidence>
<dbReference type="STRING" id="151894.SAMN04488524_3100"/>
<proteinExistence type="predicted"/>
<dbReference type="EMBL" id="FWXT01000002">
    <property type="protein sequence ID" value="SMC87533.1"/>
    <property type="molecule type" value="Genomic_DNA"/>
</dbReference>
<name>A0A1W2CQQ8_9SPHI</name>
<sequence>MLKKKIFIYAQHFKFAIALILFVSLYFILIFWSKGYNHYPLYMLALFFKAIAYGLSLLVEKTFFEARAYHYRNLGFGYRRLFGTLFWLDLLLFVCMILFSYLCKSFT</sequence>
<evidence type="ECO:0000256" key="1">
    <source>
        <dbReference type="SAM" id="Phobius"/>
    </source>
</evidence>
<feature type="transmembrane region" description="Helical" evidence="1">
    <location>
        <begin position="39"/>
        <end position="59"/>
    </location>
</feature>
<feature type="transmembrane region" description="Helical" evidence="1">
    <location>
        <begin position="12"/>
        <end position="33"/>
    </location>
</feature>